<evidence type="ECO:0000256" key="1">
    <source>
        <dbReference type="ARBA" id="ARBA00022574"/>
    </source>
</evidence>
<evidence type="ECO:0000256" key="4">
    <source>
        <dbReference type="ARBA" id="ARBA00025740"/>
    </source>
</evidence>
<dbReference type="Proteomes" id="UP000326759">
    <property type="component" value="Unassembled WGS sequence"/>
</dbReference>
<dbReference type="GO" id="GO:0006914">
    <property type="term" value="P:autophagy"/>
    <property type="evidence" value="ECO:0007669"/>
    <property type="project" value="UniProtKB-KW"/>
</dbReference>
<dbReference type="Gene3D" id="2.130.10.10">
    <property type="entry name" value="YVTN repeat-like/Quinoprotein amine dehydrogenase"/>
    <property type="match status" value="1"/>
</dbReference>
<gene>
    <name evidence="5" type="primary">Wipi2</name>
    <name evidence="5" type="ORF">Anas_05065</name>
</gene>
<evidence type="ECO:0000256" key="2">
    <source>
        <dbReference type="ARBA" id="ARBA00022737"/>
    </source>
</evidence>
<name>A0A5N5SY70_9CRUS</name>
<evidence type="ECO:0000256" key="3">
    <source>
        <dbReference type="ARBA" id="ARBA00023006"/>
    </source>
</evidence>
<dbReference type="InterPro" id="IPR001680">
    <property type="entry name" value="WD40_rpt"/>
</dbReference>
<dbReference type="GO" id="GO:0005737">
    <property type="term" value="C:cytoplasm"/>
    <property type="evidence" value="ECO:0007669"/>
    <property type="project" value="UniProtKB-ARBA"/>
</dbReference>
<reference evidence="5 6" key="1">
    <citation type="journal article" date="2019" name="PLoS Biol.">
        <title>Sex chromosomes control vertical transmission of feminizing Wolbachia symbionts in an isopod.</title>
        <authorList>
            <person name="Becking T."/>
            <person name="Chebbi M.A."/>
            <person name="Giraud I."/>
            <person name="Moumen B."/>
            <person name="Laverre T."/>
            <person name="Caubet Y."/>
            <person name="Peccoud J."/>
            <person name="Gilbert C."/>
            <person name="Cordaux R."/>
        </authorList>
    </citation>
    <scope>NUCLEOTIDE SEQUENCE [LARGE SCALE GENOMIC DNA]</scope>
    <source>
        <strain evidence="5">ANa2</strain>
        <tissue evidence="5">Whole body excluding digestive tract and cuticle</tissue>
    </source>
</reference>
<feature type="non-terminal residue" evidence="5">
    <location>
        <position position="414"/>
    </location>
</feature>
<keyword evidence="1" id="KW-0853">WD repeat</keyword>
<protein>
    <submittedName>
        <fullName evidence="5">WD repeat domain phosphoinositide-interacting protein 2</fullName>
    </submittedName>
</protein>
<keyword evidence="3" id="KW-0072">Autophagy</keyword>
<comment type="similarity">
    <text evidence="4">Belongs to the WD repeat PROPPIN family.</text>
</comment>
<dbReference type="SMART" id="SM00320">
    <property type="entry name" value="WD40"/>
    <property type="match status" value="2"/>
</dbReference>
<dbReference type="InterPro" id="IPR036322">
    <property type="entry name" value="WD40_repeat_dom_sf"/>
</dbReference>
<keyword evidence="2" id="KW-0677">Repeat</keyword>
<organism evidence="5 6">
    <name type="scientific">Armadillidium nasatum</name>
    <dbReference type="NCBI Taxonomy" id="96803"/>
    <lineage>
        <taxon>Eukaryota</taxon>
        <taxon>Metazoa</taxon>
        <taxon>Ecdysozoa</taxon>
        <taxon>Arthropoda</taxon>
        <taxon>Crustacea</taxon>
        <taxon>Multicrustacea</taxon>
        <taxon>Malacostraca</taxon>
        <taxon>Eumalacostraca</taxon>
        <taxon>Peracarida</taxon>
        <taxon>Isopoda</taxon>
        <taxon>Oniscidea</taxon>
        <taxon>Crinocheta</taxon>
        <taxon>Armadillidiidae</taxon>
        <taxon>Armadillidium</taxon>
    </lineage>
</organism>
<sequence length="414" mass="45099">MLKNFEAIGGGLNIIHSNFVGSVKKVVSMAGEFPTAGSTSSGLFCVNFNQDYTSIGVGTRKGYKLFTIASDDKIEEICENACEDTCIVERLFSSSLVAVVSLSSPRKLQVCHFKKRSEICNYSYPNTILSVKLNRLRLVVCLEESIFIHNIRDMKVLHTIKDTPPNLSGICALAISSEQCLMAYPGSNVMGQVQIFDTLNLQAKIMIPAHEGPLAALAFNESGSMIATASEKGTVIRVFGVEKGNRLFELRRGMKRCAHIYSLSFSKNSQFLLCSSNTETVHIFKLEEVNTPPAVPEESTGIMGWMSKAVSASASYLPSPVTDIIRNQPRILVASEDGFLYIYKFNTTEGGECTLLKQHRLCGESEASASAASDSVPVPQGQYPGGAQKSETDIAVKQHVYAIPAFYTKIAVTI</sequence>
<keyword evidence="6" id="KW-1185">Reference proteome</keyword>
<dbReference type="SUPFAM" id="SSF50978">
    <property type="entry name" value="WD40 repeat-like"/>
    <property type="match status" value="1"/>
</dbReference>
<dbReference type="InterPro" id="IPR048720">
    <property type="entry name" value="PROPPIN"/>
</dbReference>
<dbReference type="OrthoDB" id="1667587at2759"/>
<dbReference type="PANTHER" id="PTHR11227">
    <property type="entry name" value="WD-REPEAT PROTEIN INTERACTING WITH PHOSPHOINOSIDES WIPI -RELATED"/>
    <property type="match status" value="1"/>
</dbReference>
<comment type="caution">
    <text evidence="5">The sequence shown here is derived from an EMBL/GenBank/DDBJ whole genome shotgun (WGS) entry which is preliminary data.</text>
</comment>
<evidence type="ECO:0000313" key="6">
    <source>
        <dbReference type="Proteomes" id="UP000326759"/>
    </source>
</evidence>
<dbReference type="AlphaFoldDB" id="A0A5N5SY70"/>
<dbReference type="InterPro" id="IPR015943">
    <property type="entry name" value="WD40/YVTN_repeat-like_dom_sf"/>
</dbReference>
<evidence type="ECO:0000313" key="5">
    <source>
        <dbReference type="EMBL" id="KAB7498848.1"/>
    </source>
</evidence>
<proteinExistence type="inferred from homology"/>
<dbReference type="Pfam" id="PF21032">
    <property type="entry name" value="PROPPIN"/>
    <property type="match status" value="1"/>
</dbReference>
<dbReference type="EMBL" id="SEYY01018933">
    <property type="protein sequence ID" value="KAB7498848.1"/>
    <property type="molecule type" value="Genomic_DNA"/>
</dbReference>
<accession>A0A5N5SY70</accession>